<proteinExistence type="predicted"/>
<protein>
    <submittedName>
        <fullName evidence="2">Uncharacterized protein</fullName>
    </submittedName>
</protein>
<gene>
    <name evidence="2" type="ORF">EYF80_028591</name>
</gene>
<dbReference type="OrthoDB" id="9937655at2759"/>
<feature type="compositionally biased region" description="Polar residues" evidence="1">
    <location>
        <begin position="199"/>
        <end position="209"/>
    </location>
</feature>
<accession>A0A4Z2H640</accession>
<evidence type="ECO:0000256" key="1">
    <source>
        <dbReference type="SAM" id="MobiDB-lite"/>
    </source>
</evidence>
<feature type="compositionally biased region" description="Acidic residues" evidence="1">
    <location>
        <begin position="95"/>
        <end position="107"/>
    </location>
</feature>
<dbReference type="EMBL" id="SRLO01000320">
    <property type="protein sequence ID" value="TNN61206.1"/>
    <property type="molecule type" value="Genomic_DNA"/>
</dbReference>
<name>A0A4Z2H640_9TELE</name>
<feature type="region of interest" description="Disordered" evidence="1">
    <location>
        <begin position="1"/>
        <end position="121"/>
    </location>
</feature>
<reference evidence="2 3" key="1">
    <citation type="submission" date="2019-03" db="EMBL/GenBank/DDBJ databases">
        <title>First draft genome of Liparis tanakae, snailfish: a comprehensive survey of snailfish specific genes.</title>
        <authorList>
            <person name="Kim W."/>
            <person name="Song I."/>
            <person name="Jeong J.-H."/>
            <person name="Kim D."/>
            <person name="Kim S."/>
            <person name="Ryu S."/>
            <person name="Song J.Y."/>
            <person name="Lee S.K."/>
        </authorList>
    </citation>
    <scope>NUCLEOTIDE SEQUENCE [LARGE SCALE GENOMIC DNA]</scope>
    <source>
        <tissue evidence="2">Muscle</tissue>
    </source>
</reference>
<comment type="caution">
    <text evidence="2">The sequence shown here is derived from an EMBL/GenBank/DDBJ whole genome shotgun (WGS) entry which is preliminary data.</text>
</comment>
<organism evidence="2 3">
    <name type="scientific">Liparis tanakae</name>
    <name type="common">Tanaka's snailfish</name>
    <dbReference type="NCBI Taxonomy" id="230148"/>
    <lineage>
        <taxon>Eukaryota</taxon>
        <taxon>Metazoa</taxon>
        <taxon>Chordata</taxon>
        <taxon>Craniata</taxon>
        <taxon>Vertebrata</taxon>
        <taxon>Euteleostomi</taxon>
        <taxon>Actinopterygii</taxon>
        <taxon>Neopterygii</taxon>
        <taxon>Teleostei</taxon>
        <taxon>Neoteleostei</taxon>
        <taxon>Acanthomorphata</taxon>
        <taxon>Eupercaria</taxon>
        <taxon>Perciformes</taxon>
        <taxon>Cottioidei</taxon>
        <taxon>Cottales</taxon>
        <taxon>Liparidae</taxon>
        <taxon>Liparis</taxon>
    </lineage>
</organism>
<dbReference type="AlphaFoldDB" id="A0A4Z2H640"/>
<feature type="compositionally biased region" description="Basic and acidic residues" evidence="1">
    <location>
        <begin position="16"/>
        <end position="29"/>
    </location>
</feature>
<feature type="region of interest" description="Disordered" evidence="1">
    <location>
        <begin position="165"/>
        <end position="209"/>
    </location>
</feature>
<sequence length="209" mass="21950">MCHIPNLEVPVISAPDPKDGDEASLEPRPENQAPTPGPSQGGVEPGENALGEETPNKVNEILAPTDDLSPHDPVAAQPTLDHIVKDVLAEIPQADGEEPGEANELVEDAAGNKAPHTSSGRVRKGVLNRRQLREATATKTHFLQAMGTFNSTIAALNASDVASTLARNKERHQEGRATAMSNLPPSSAEESADTGPGPDSSQDLRTSIL</sequence>
<keyword evidence="3" id="KW-1185">Reference proteome</keyword>
<evidence type="ECO:0000313" key="3">
    <source>
        <dbReference type="Proteomes" id="UP000314294"/>
    </source>
</evidence>
<feature type="compositionally biased region" description="Polar residues" evidence="1">
    <location>
        <begin position="179"/>
        <end position="189"/>
    </location>
</feature>
<dbReference type="Proteomes" id="UP000314294">
    <property type="component" value="Unassembled WGS sequence"/>
</dbReference>
<evidence type="ECO:0000313" key="2">
    <source>
        <dbReference type="EMBL" id="TNN61206.1"/>
    </source>
</evidence>